<dbReference type="InterPro" id="IPR036890">
    <property type="entry name" value="HATPase_C_sf"/>
</dbReference>
<comment type="caution">
    <text evidence="1">The sequence shown here is derived from an EMBL/GenBank/DDBJ whole genome shotgun (WGS) entry which is preliminary data.</text>
</comment>
<evidence type="ECO:0000313" key="2">
    <source>
        <dbReference type="Proteomes" id="UP000321049"/>
    </source>
</evidence>
<reference evidence="1 2" key="1">
    <citation type="submission" date="2019-07" db="EMBL/GenBank/DDBJ databases">
        <title>Whole genome shotgun sequence of Cellulomonas terrae NBRC 100819.</title>
        <authorList>
            <person name="Hosoyama A."/>
            <person name="Uohara A."/>
            <person name="Ohji S."/>
            <person name="Ichikawa N."/>
        </authorList>
    </citation>
    <scope>NUCLEOTIDE SEQUENCE [LARGE SCALE GENOMIC DNA]</scope>
    <source>
        <strain evidence="1 2">NBRC 100819</strain>
    </source>
</reference>
<keyword evidence="2" id="KW-1185">Reference proteome</keyword>
<dbReference type="OrthoDB" id="9776021at2"/>
<proteinExistence type="predicted"/>
<gene>
    <name evidence="1" type="ORF">CTE05_30410</name>
</gene>
<protein>
    <recommendedName>
        <fullName evidence="3">ATP-binding protein</fullName>
    </recommendedName>
</protein>
<dbReference type="Proteomes" id="UP000321049">
    <property type="component" value="Unassembled WGS sequence"/>
</dbReference>
<sequence>MTADAFGTAALRAAVLGAWRVSPARLREDANTEEDHARGYYRDRVVVELAQNAADAATRAGVPGRLLLRLARTDGDRLVLVAANTGAPLDADGVASLVSMRASAKRDDARAVGRFGVGFAAVRSVSDEISVLSTTGGLRFSVADTAELLAEASQDNPALADEVRRRDRSLPALRLPFAAEGIPPTGYDTAVVLELRDEVAADEVRSLLHDVGDPLLLALPGLVEVVVDDDTGPLRRLADVAQRWTVATGEGELPLALMADRPVEERAARAWRVTWALPRGDRTLARAEQVVHAPTPTDEPCTVPALLVATFPLDPSRRHVAPGALTEAVLDHAADVYARLAHGRAAAGLDALALVPTGLAAGSIDAALRDRIVDRLTRTPLLVPAAPVGDTALVVPERSVALAGSSVHDPGALAALGRRVAALVVLPTGRESQARAVGVEIRSLADVVEDLPAASDGGWVELYDALALLADDPQSREALGAVPVPLADGRVVRGARGTAVLEPDLVERLGERTLETLGRWGVRVVDPAAAHPVLVRLGAQAPDAVGLLGLDAVRRAVLDLADDEGETVDVVDTVLALVGAADGATLPGDALPWLGLLPLPAADGDRTPADSLVLPGSPAAQLLDDRVLGTVSAEAVDRWGAQTLAAVGVRADLVLVHVPDVLADPASVRDGATDSATLAAQSLDGWDDYLAYLGERLGRGAFVGEAVAVADLDAVDPDAWPRVLGRIAGEPALRRALVDPVRGESSAVAPSYTSWWLRERSGLGLGRPFAVGDRLAALLPAAPDAVAHLDAAVQRALGGVVALEELDGPGWTQLLDAWGPVGMPVDPELAVAVWRSMAPDEPPERLPAVVGPGRVAVVHAEDAAVADHPMWYQRTDVAALVPGTEATATLLDLPFASDLADGDVAAGGEVDDVPAGVRALLPDAPDTWVQHDDLTVDGAPVDWWVEDSVVHAVHLAGLAAGLAQAAGRWDLRYAVEVLLTDPDRAAEIALDVVEGGQPEGRLSDLSVNR</sequence>
<organism evidence="1 2">
    <name type="scientific">Cellulomonas terrae</name>
    <dbReference type="NCBI Taxonomy" id="311234"/>
    <lineage>
        <taxon>Bacteria</taxon>
        <taxon>Bacillati</taxon>
        <taxon>Actinomycetota</taxon>
        <taxon>Actinomycetes</taxon>
        <taxon>Micrococcales</taxon>
        <taxon>Cellulomonadaceae</taxon>
        <taxon>Cellulomonas</taxon>
    </lineage>
</organism>
<dbReference type="SUPFAM" id="SSF55874">
    <property type="entry name" value="ATPase domain of HSP90 chaperone/DNA topoisomerase II/histidine kinase"/>
    <property type="match status" value="1"/>
</dbReference>
<dbReference type="EMBL" id="BJWH01000018">
    <property type="protein sequence ID" value="GEL99494.1"/>
    <property type="molecule type" value="Genomic_DNA"/>
</dbReference>
<dbReference type="RefSeq" id="WP_146847145.1">
    <property type="nucleotide sequence ID" value="NZ_BJWH01000018.1"/>
</dbReference>
<evidence type="ECO:0000313" key="1">
    <source>
        <dbReference type="EMBL" id="GEL99494.1"/>
    </source>
</evidence>
<accession>A0A511JNI5</accession>
<name>A0A511JNI5_9CELL</name>
<dbReference type="NCBIfam" id="NF047352">
    <property type="entry name" value="P_loop_sacsin"/>
    <property type="match status" value="1"/>
</dbReference>
<dbReference type="AlphaFoldDB" id="A0A511JNI5"/>
<evidence type="ECO:0008006" key="3">
    <source>
        <dbReference type="Google" id="ProtNLM"/>
    </source>
</evidence>